<dbReference type="PANTHER" id="PTHR11620">
    <property type="entry name" value="60S RIBOSOMAL PROTEIN L23A"/>
    <property type="match status" value="1"/>
</dbReference>
<evidence type="ECO:0000313" key="9">
    <source>
        <dbReference type="Proteomes" id="UP000245423"/>
    </source>
</evidence>
<dbReference type="NCBIfam" id="NF004366">
    <property type="entry name" value="PRK05738.3-2"/>
    <property type="match status" value="1"/>
</dbReference>
<organism evidence="8 9">
    <name type="scientific">[Clostridium] ultunense Esp</name>
    <dbReference type="NCBI Taxonomy" id="1288971"/>
    <lineage>
        <taxon>Bacteria</taxon>
        <taxon>Bacillati</taxon>
        <taxon>Bacillota</taxon>
        <taxon>Tissierellia</taxon>
        <taxon>Tissierellales</taxon>
        <taxon>Tepidimicrobiaceae</taxon>
        <taxon>Schnuerera</taxon>
    </lineage>
</organism>
<evidence type="ECO:0000256" key="5">
    <source>
        <dbReference type="ARBA" id="ARBA00023274"/>
    </source>
</evidence>
<dbReference type="InterPro" id="IPR001014">
    <property type="entry name" value="Ribosomal_uL23_CS"/>
</dbReference>
<evidence type="ECO:0000256" key="6">
    <source>
        <dbReference type="HAMAP-Rule" id="MF_01369"/>
    </source>
</evidence>
<dbReference type="PROSITE" id="PS00050">
    <property type="entry name" value="RIBOSOMAL_L23"/>
    <property type="match status" value="1"/>
</dbReference>
<dbReference type="EMBL" id="LT669839">
    <property type="protein sequence ID" value="SHD75423.1"/>
    <property type="molecule type" value="Genomic_DNA"/>
</dbReference>
<protein>
    <recommendedName>
        <fullName evidence="6">Large ribosomal subunit protein uL23</fullName>
    </recommendedName>
</protein>
<dbReference type="GO" id="GO:0006412">
    <property type="term" value="P:translation"/>
    <property type="evidence" value="ECO:0007669"/>
    <property type="project" value="UniProtKB-UniRule"/>
</dbReference>
<dbReference type="InterPro" id="IPR013025">
    <property type="entry name" value="Ribosomal_uL23-like"/>
</dbReference>
<keyword evidence="3 6" id="KW-0694">RNA-binding</keyword>
<name>M1YSE3_9FIRM</name>
<keyword evidence="5 6" id="KW-0687">Ribonucleoprotein</keyword>
<evidence type="ECO:0000256" key="3">
    <source>
        <dbReference type="ARBA" id="ARBA00022884"/>
    </source>
</evidence>
<comment type="similarity">
    <text evidence="1 6 7">Belongs to the universal ribosomal protein uL23 family.</text>
</comment>
<dbReference type="Pfam" id="PF00276">
    <property type="entry name" value="Ribosomal_L23"/>
    <property type="match status" value="1"/>
</dbReference>
<evidence type="ECO:0000256" key="4">
    <source>
        <dbReference type="ARBA" id="ARBA00022980"/>
    </source>
</evidence>
<comment type="function">
    <text evidence="6">One of the early assembly proteins it binds 23S rRNA. One of the proteins that surrounds the polypeptide exit tunnel on the outside of the ribosome. Forms the main docking site for trigger factor binding to the ribosome.</text>
</comment>
<evidence type="ECO:0000256" key="2">
    <source>
        <dbReference type="ARBA" id="ARBA00022730"/>
    </source>
</evidence>
<dbReference type="Proteomes" id="UP000245423">
    <property type="component" value="Chromosome 1"/>
</dbReference>
<gene>
    <name evidence="6 8" type="primary">rplW</name>
    <name evidence="8" type="ORF">CUESP1_0024</name>
</gene>
<keyword evidence="4 6" id="KW-0689">Ribosomal protein</keyword>
<accession>M1YSE3</accession>
<evidence type="ECO:0000256" key="1">
    <source>
        <dbReference type="ARBA" id="ARBA00006700"/>
    </source>
</evidence>
<reference evidence="8 9" key="1">
    <citation type="submission" date="2016-11" db="EMBL/GenBank/DDBJ databases">
        <authorList>
            <person name="Manzoor S."/>
        </authorList>
    </citation>
    <scope>NUCLEOTIDE SEQUENCE [LARGE SCALE GENOMIC DNA]</scope>
    <source>
        <strain evidence="8">Clostridium ultunense strain Esp</strain>
    </source>
</reference>
<dbReference type="GO" id="GO:1990904">
    <property type="term" value="C:ribonucleoprotein complex"/>
    <property type="evidence" value="ECO:0007669"/>
    <property type="project" value="UniProtKB-KW"/>
</dbReference>
<keyword evidence="9" id="KW-1185">Reference proteome</keyword>
<dbReference type="InterPro" id="IPR012677">
    <property type="entry name" value="Nucleotide-bd_a/b_plait_sf"/>
</dbReference>
<dbReference type="InterPro" id="IPR012678">
    <property type="entry name" value="Ribosomal_uL23/eL15/eS24_sf"/>
</dbReference>
<dbReference type="FunFam" id="3.30.70.330:FF:000001">
    <property type="entry name" value="50S ribosomal protein L23"/>
    <property type="match status" value="1"/>
</dbReference>
<dbReference type="NCBIfam" id="NF004359">
    <property type="entry name" value="PRK05738.1-3"/>
    <property type="match status" value="1"/>
</dbReference>
<dbReference type="HOGENOM" id="CLU_037562_3_2_9"/>
<dbReference type="GO" id="GO:0005840">
    <property type="term" value="C:ribosome"/>
    <property type="evidence" value="ECO:0007669"/>
    <property type="project" value="UniProtKB-KW"/>
</dbReference>
<dbReference type="SUPFAM" id="SSF54189">
    <property type="entry name" value="Ribosomal proteins S24e, L23 and L15e"/>
    <property type="match status" value="1"/>
</dbReference>
<evidence type="ECO:0000256" key="7">
    <source>
        <dbReference type="RuleBase" id="RU003934"/>
    </source>
</evidence>
<proteinExistence type="inferred from homology"/>
<dbReference type="NCBIfam" id="NF004363">
    <property type="entry name" value="PRK05738.2-4"/>
    <property type="match status" value="1"/>
</dbReference>
<dbReference type="Gene3D" id="3.30.70.330">
    <property type="match status" value="1"/>
</dbReference>
<comment type="subunit">
    <text evidence="6">Part of the 50S ribosomal subunit. Contacts protein L29, and trigger factor when it is bound to the ribosome.</text>
</comment>
<evidence type="ECO:0000313" key="8">
    <source>
        <dbReference type="EMBL" id="SHD75423.1"/>
    </source>
</evidence>
<sequence length="96" mass="11299">MRIPHDIIIKPIITEESMNEMAYKKYTFKVDRRANKSEIKKAVEKIFDVKVEKVNTINMLGKEKRMGVHVGRRPSWKKAIVTLTEDSKEIEFFEGM</sequence>
<dbReference type="HAMAP" id="MF_01369_B">
    <property type="entry name" value="Ribosomal_uL23_B"/>
    <property type="match status" value="1"/>
</dbReference>
<dbReference type="RefSeq" id="WP_005583186.1">
    <property type="nucleotide sequence ID" value="NZ_LT669839.1"/>
</dbReference>
<dbReference type="AlphaFoldDB" id="M1YSE3"/>
<dbReference type="GO" id="GO:0019843">
    <property type="term" value="F:rRNA binding"/>
    <property type="evidence" value="ECO:0007669"/>
    <property type="project" value="UniProtKB-UniRule"/>
</dbReference>
<keyword evidence="2 6" id="KW-0699">rRNA-binding</keyword>
<dbReference type="GO" id="GO:0003735">
    <property type="term" value="F:structural constituent of ribosome"/>
    <property type="evidence" value="ECO:0007669"/>
    <property type="project" value="InterPro"/>
</dbReference>
<dbReference type="OrthoDB" id="9793353at2"/>